<dbReference type="GO" id="GO:0005737">
    <property type="term" value="C:cytoplasm"/>
    <property type="evidence" value="ECO:0007669"/>
    <property type="project" value="TreeGrafter"/>
</dbReference>
<dbReference type="InterPro" id="IPR013752">
    <property type="entry name" value="KPA_reductase"/>
</dbReference>
<protein>
    <recommendedName>
        <fullName evidence="3">2-dehydropantoate 2-reductase</fullName>
        <ecNumber evidence="2">1.1.1.169</ecNumber>
    </recommendedName>
    <alternativeName>
        <fullName evidence="4">Ketopantoate reductase</fullName>
    </alternativeName>
</protein>
<evidence type="ECO:0000256" key="4">
    <source>
        <dbReference type="ARBA" id="ARBA00032024"/>
    </source>
</evidence>
<comment type="pathway">
    <text evidence="1">Cofactor biosynthesis; (R)-pantothenate biosynthesis; (R)-pantoate from 3-methyl-2-oxobutanoate: step 2/2.</text>
</comment>
<sequence length="323" mass="35121">MDLTSNHIYIIGAGAIGKALAVFLQLSGRKVTILRGSIPEAETRTELFNVQMPDGSWHEAEVTVSTWQAFPRLSGTLVLTNKSFGNEQLAVALKDKTGHSPIVLLQNGLGVEKPFLKHGFPEMYRCVLFVTSQVGEGSAIAFKPVAPSPIGIERGSHDGLQRIVRLLDTPHFAFKSEADIAGTVWKKAIINCVFNTICPLLDADNGLFHRSSAALAIARRVISECVMLANARGIGLAAGDVVQKLLEISRSSDGQIISTLQDIRAGRRTELDTLNFEMVRQAEALGLSELTRETGLLGELTRLKEDISLKTHPENHLPTDILP</sequence>
<dbReference type="EMBL" id="CP001619">
    <property type="protein sequence ID" value="ACT92012.1"/>
    <property type="molecule type" value="Genomic_DNA"/>
</dbReference>
<dbReference type="GO" id="GO:0008677">
    <property type="term" value="F:2-dehydropantoate 2-reductase activity"/>
    <property type="evidence" value="ECO:0007669"/>
    <property type="project" value="UniProtKB-EC"/>
</dbReference>
<dbReference type="Pfam" id="PF08546">
    <property type="entry name" value="ApbA_C"/>
    <property type="match status" value="1"/>
</dbReference>
<dbReference type="OrthoDB" id="9800163at2"/>
<dbReference type="SUPFAM" id="SSF48179">
    <property type="entry name" value="6-phosphogluconate dehydrogenase C-terminal domain-like"/>
    <property type="match status" value="1"/>
</dbReference>
<keyword evidence="10" id="KW-1185">Reference proteome</keyword>
<evidence type="ECO:0000259" key="8">
    <source>
        <dbReference type="Pfam" id="PF08546"/>
    </source>
</evidence>
<evidence type="ECO:0000313" key="10">
    <source>
        <dbReference type="Proteomes" id="UP000002011"/>
    </source>
</evidence>
<evidence type="ECO:0000313" key="9">
    <source>
        <dbReference type="EMBL" id="ACT92012.1"/>
    </source>
</evidence>
<dbReference type="PANTHER" id="PTHR21708:SF30">
    <property type="entry name" value="2-DEHYDROPANTOATE 2-REDUCTASE-RELATED"/>
    <property type="match status" value="1"/>
</dbReference>
<dbReference type="KEGG" id="dfe:Dfer_0751"/>
<dbReference type="EC" id="1.1.1.169" evidence="2"/>
<reference evidence="9 10" key="1">
    <citation type="journal article" date="2009" name="Stand. Genomic Sci.">
        <title>Complete genome sequence of Dyadobacter fermentans type strain (NS114).</title>
        <authorList>
            <person name="Lang E."/>
            <person name="Lapidus A."/>
            <person name="Chertkov O."/>
            <person name="Brettin T."/>
            <person name="Detter J.C."/>
            <person name="Han C."/>
            <person name="Copeland A."/>
            <person name="Glavina Del Rio T."/>
            <person name="Nolan M."/>
            <person name="Chen F."/>
            <person name="Lucas S."/>
            <person name="Tice H."/>
            <person name="Cheng J.F."/>
            <person name="Land M."/>
            <person name="Hauser L."/>
            <person name="Chang Y.J."/>
            <person name="Jeffries C.D."/>
            <person name="Kopitz M."/>
            <person name="Bruce D."/>
            <person name="Goodwin L."/>
            <person name="Pitluck S."/>
            <person name="Ovchinnikova G."/>
            <person name="Pati A."/>
            <person name="Ivanova N."/>
            <person name="Mavrommatis K."/>
            <person name="Chen A."/>
            <person name="Palaniappan K."/>
            <person name="Chain P."/>
            <person name="Bristow J."/>
            <person name="Eisen J.A."/>
            <person name="Markowitz V."/>
            <person name="Hugenholtz P."/>
            <person name="Goker M."/>
            <person name="Rohde M."/>
            <person name="Kyrpides N.C."/>
            <person name="Klenk H.P."/>
        </authorList>
    </citation>
    <scope>NUCLEOTIDE SEQUENCE [LARGE SCALE GENOMIC DNA]</scope>
    <source>
        <strain evidence="10">ATCC 700827 / DSM 18053 / CIP 107007 / KCTC 52180 / NS114</strain>
    </source>
</reference>
<dbReference type="InterPro" id="IPR013332">
    <property type="entry name" value="KPR_N"/>
</dbReference>
<keyword evidence="6" id="KW-0812">Transmembrane</keyword>
<dbReference type="InterPro" id="IPR051402">
    <property type="entry name" value="KPR-Related"/>
</dbReference>
<evidence type="ECO:0000256" key="6">
    <source>
        <dbReference type="SAM" id="Phobius"/>
    </source>
</evidence>
<feature type="domain" description="Ketopantoate reductase N-terminal" evidence="7">
    <location>
        <begin position="8"/>
        <end position="131"/>
    </location>
</feature>
<gene>
    <name evidence="9" type="ordered locus">Dfer_0751</name>
</gene>
<dbReference type="AlphaFoldDB" id="C6W1F5"/>
<dbReference type="InterPro" id="IPR008927">
    <property type="entry name" value="6-PGluconate_DH-like_C_sf"/>
</dbReference>
<comment type="catalytic activity">
    <reaction evidence="5">
        <text>(R)-pantoate + NADP(+) = 2-dehydropantoate + NADPH + H(+)</text>
        <dbReference type="Rhea" id="RHEA:16233"/>
        <dbReference type="ChEBI" id="CHEBI:11561"/>
        <dbReference type="ChEBI" id="CHEBI:15378"/>
        <dbReference type="ChEBI" id="CHEBI:15980"/>
        <dbReference type="ChEBI" id="CHEBI:57783"/>
        <dbReference type="ChEBI" id="CHEBI:58349"/>
        <dbReference type="EC" id="1.1.1.169"/>
    </reaction>
</comment>
<keyword evidence="6" id="KW-1133">Transmembrane helix</keyword>
<dbReference type="PANTHER" id="PTHR21708">
    <property type="entry name" value="PROBABLE 2-DEHYDROPANTOATE 2-REDUCTASE"/>
    <property type="match status" value="1"/>
</dbReference>
<dbReference type="RefSeq" id="WP_015810269.1">
    <property type="nucleotide sequence ID" value="NC_013037.1"/>
</dbReference>
<feature type="domain" description="Ketopantoate reductase C-terminal" evidence="8">
    <location>
        <begin position="179"/>
        <end position="288"/>
    </location>
</feature>
<evidence type="ECO:0000259" key="7">
    <source>
        <dbReference type="Pfam" id="PF02558"/>
    </source>
</evidence>
<accession>C6W1F5</accession>
<evidence type="ECO:0000256" key="5">
    <source>
        <dbReference type="ARBA" id="ARBA00048793"/>
    </source>
</evidence>
<dbReference type="eggNOG" id="COG1893">
    <property type="taxonomic scope" value="Bacteria"/>
</dbReference>
<evidence type="ECO:0000256" key="3">
    <source>
        <dbReference type="ARBA" id="ARBA00019465"/>
    </source>
</evidence>
<proteinExistence type="predicted"/>
<keyword evidence="6" id="KW-0472">Membrane</keyword>
<feature type="transmembrane region" description="Helical" evidence="6">
    <location>
        <begin position="6"/>
        <end position="26"/>
    </location>
</feature>
<dbReference type="InterPro" id="IPR013328">
    <property type="entry name" value="6PGD_dom2"/>
</dbReference>
<dbReference type="HOGENOM" id="CLU_031468_0_0_10"/>
<name>C6W1F5_DYAFD</name>
<dbReference type="Gene3D" id="3.40.50.720">
    <property type="entry name" value="NAD(P)-binding Rossmann-like Domain"/>
    <property type="match status" value="1"/>
</dbReference>
<evidence type="ECO:0000256" key="2">
    <source>
        <dbReference type="ARBA" id="ARBA00013014"/>
    </source>
</evidence>
<dbReference type="Proteomes" id="UP000002011">
    <property type="component" value="Chromosome"/>
</dbReference>
<dbReference type="InterPro" id="IPR036291">
    <property type="entry name" value="NAD(P)-bd_dom_sf"/>
</dbReference>
<dbReference type="Gene3D" id="1.10.1040.10">
    <property type="entry name" value="N-(1-d-carboxylethyl)-l-norvaline Dehydrogenase, domain 2"/>
    <property type="match status" value="1"/>
</dbReference>
<dbReference type="SUPFAM" id="SSF51735">
    <property type="entry name" value="NAD(P)-binding Rossmann-fold domains"/>
    <property type="match status" value="1"/>
</dbReference>
<evidence type="ECO:0000256" key="1">
    <source>
        <dbReference type="ARBA" id="ARBA00004994"/>
    </source>
</evidence>
<dbReference type="STRING" id="471854.Dfer_0751"/>
<dbReference type="Pfam" id="PF02558">
    <property type="entry name" value="ApbA"/>
    <property type="match status" value="1"/>
</dbReference>
<organism evidence="9 10">
    <name type="scientific">Dyadobacter fermentans (strain ATCC 700827 / DSM 18053 / CIP 107007 / KCTC 52180 / NS114)</name>
    <dbReference type="NCBI Taxonomy" id="471854"/>
    <lineage>
        <taxon>Bacteria</taxon>
        <taxon>Pseudomonadati</taxon>
        <taxon>Bacteroidota</taxon>
        <taxon>Cytophagia</taxon>
        <taxon>Cytophagales</taxon>
        <taxon>Spirosomataceae</taxon>
        <taxon>Dyadobacter</taxon>
    </lineage>
</organism>